<feature type="signal peptide" evidence="5">
    <location>
        <begin position="1"/>
        <end position="21"/>
    </location>
</feature>
<comment type="similarity">
    <text evidence="1">Belongs to the peptidase C40 family.</text>
</comment>
<dbReference type="InterPro" id="IPR000064">
    <property type="entry name" value="NLP_P60_dom"/>
</dbReference>
<evidence type="ECO:0000256" key="4">
    <source>
        <dbReference type="ARBA" id="ARBA00022807"/>
    </source>
</evidence>
<dbReference type="InterPro" id="IPR038765">
    <property type="entry name" value="Papain-like_cys_pep_sf"/>
</dbReference>
<evidence type="ECO:0000259" key="6">
    <source>
        <dbReference type="PROSITE" id="PS51935"/>
    </source>
</evidence>
<keyword evidence="5" id="KW-0732">Signal</keyword>
<dbReference type="PROSITE" id="PS51935">
    <property type="entry name" value="NLPC_P60"/>
    <property type="match status" value="1"/>
</dbReference>
<evidence type="ECO:0000256" key="5">
    <source>
        <dbReference type="SAM" id="SignalP"/>
    </source>
</evidence>
<dbReference type="EMBL" id="JBITGY010000005">
    <property type="protein sequence ID" value="MFI6499521.1"/>
    <property type="molecule type" value="Genomic_DNA"/>
</dbReference>
<organism evidence="7 8">
    <name type="scientific">Nonomuraea typhae</name>
    <dbReference type="NCBI Taxonomy" id="2603600"/>
    <lineage>
        <taxon>Bacteria</taxon>
        <taxon>Bacillati</taxon>
        <taxon>Actinomycetota</taxon>
        <taxon>Actinomycetes</taxon>
        <taxon>Streptosporangiales</taxon>
        <taxon>Streptosporangiaceae</taxon>
        <taxon>Nonomuraea</taxon>
    </lineage>
</organism>
<dbReference type="PANTHER" id="PTHR47359">
    <property type="entry name" value="PEPTIDOGLYCAN DL-ENDOPEPTIDASE CWLO"/>
    <property type="match status" value="1"/>
</dbReference>
<comment type="caution">
    <text evidence="7">The sequence shown here is derived from an EMBL/GenBank/DDBJ whole genome shotgun (WGS) entry which is preliminary data.</text>
</comment>
<protein>
    <submittedName>
        <fullName evidence="7">C40 family peptidase</fullName>
    </submittedName>
</protein>
<dbReference type="Pfam" id="PF00877">
    <property type="entry name" value="NLPC_P60"/>
    <property type="match status" value="1"/>
</dbReference>
<dbReference type="RefSeq" id="WP_397082886.1">
    <property type="nucleotide sequence ID" value="NZ_JBITGY010000005.1"/>
</dbReference>
<keyword evidence="8" id="KW-1185">Reference proteome</keyword>
<sequence>MRFTFIIGGALLACTFAPATAYALTECASCRESAGLPPGQVAADAALAMLGVPYAWGGGDVTGPTLGTGRGKRTKGFDCAGLTEYAWARAGLRIGSSTYTQWRSGSRIPRHHVQAGDLAFYETNAKRRGPDHVGLTINGEQMVVAPFTGTVVRIENIDRRGYAGIVRPAGADDRRGM</sequence>
<evidence type="ECO:0000313" key="7">
    <source>
        <dbReference type="EMBL" id="MFI6499521.1"/>
    </source>
</evidence>
<feature type="chain" id="PRO_5046088433" evidence="5">
    <location>
        <begin position="22"/>
        <end position="177"/>
    </location>
</feature>
<accession>A0ABW7YUD5</accession>
<keyword evidence="3" id="KW-0378">Hydrolase</keyword>
<keyword evidence="4" id="KW-0788">Thiol protease</keyword>
<keyword evidence="2" id="KW-0645">Protease</keyword>
<evidence type="ECO:0000256" key="1">
    <source>
        <dbReference type="ARBA" id="ARBA00007074"/>
    </source>
</evidence>
<feature type="domain" description="NlpC/P60" evidence="6">
    <location>
        <begin position="36"/>
        <end position="177"/>
    </location>
</feature>
<reference evidence="7 8" key="1">
    <citation type="submission" date="2024-10" db="EMBL/GenBank/DDBJ databases">
        <title>The Natural Products Discovery Center: Release of the First 8490 Sequenced Strains for Exploring Actinobacteria Biosynthetic Diversity.</title>
        <authorList>
            <person name="Kalkreuter E."/>
            <person name="Kautsar S.A."/>
            <person name="Yang D."/>
            <person name="Bader C.D."/>
            <person name="Teijaro C.N."/>
            <person name="Fluegel L."/>
            <person name="Davis C.M."/>
            <person name="Simpson J.R."/>
            <person name="Lauterbach L."/>
            <person name="Steele A.D."/>
            <person name="Gui C."/>
            <person name="Meng S."/>
            <person name="Li G."/>
            <person name="Viehrig K."/>
            <person name="Ye F."/>
            <person name="Su P."/>
            <person name="Kiefer A.F."/>
            <person name="Nichols A."/>
            <person name="Cepeda A.J."/>
            <person name="Yan W."/>
            <person name="Fan B."/>
            <person name="Jiang Y."/>
            <person name="Adhikari A."/>
            <person name="Zheng C.-J."/>
            <person name="Schuster L."/>
            <person name="Cowan T.M."/>
            <person name="Smanski M.J."/>
            <person name="Chevrette M.G."/>
            <person name="De Carvalho L.P.S."/>
            <person name="Shen B."/>
        </authorList>
    </citation>
    <scope>NUCLEOTIDE SEQUENCE [LARGE SCALE GENOMIC DNA]</scope>
    <source>
        <strain evidence="7 8">NPDC050545</strain>
    </source>
</reference>
<dbReference type="SUPFAM" id="SSF54001">
    <property type="entry name" value="Cysteine proteinases"/>
    <property type="match status" value="1"/>
</dbReference>
<dbReference type="InterPro" id="IPR051794">
    <property type="entry name" value="PG_Endopeptidase_C40"/>
</dbReference>
<evidence type="ECO:0000256" key="3">
    <source>
        <dbReference type="ARBA" id="ARBA00022801"/>
    </source>
</evidence>
<evidence type="ECO:0000256" key="2">
    <source>
        <dbReference type="ARBA" id="ARBA00022670"/>
    </source>
</evidence>
<evidence type="ECO:0000313" key="8">
    <source>
        <dbReference type="Proteomes" id="UP001612741"/>
    </source>
</evidence>
<dbReference type="Proteomes" id="UP001612741">
    <property type="component" value="Unassembled WGS sequence"/>
</dbReference>
<name>A0ABW7YUD5_9ACTN</name>
<dbReference type="PANTHER" id="PTHR47359:SF3">
    <property type="entry name" value="NLP_P60 DOMAIN-CONTAINING PROTEIN-RELATED"/>
    <property type="match status" value="1"/>
</dbReference>
<gene>
    <name evidence="7" type="ORF">ACIBG2_19190</name>
</gene>
<proteinExistence type="inferred from homology"/>
<dbReference type="Gene3D" id="3.90.1720.10">
    <property type="entry name" value="endopeptidase domain like (from Nostoc punctiforme)"/>
    <property type="match status" value="1"/>
</dbReference>